<feature type="domain" description="THIF-type NAD/FAD binding fold" evidence="8">
    <location>
        <begin position="300"/>
        <end position="533"/>
    </location>
</feature>
<comment type="function">
    <text evidence="7">E1-like activating enzyme involved in the 2 ubiquitin-like systems required for autophagy.</text>
</comment>
<accession>A0AAU9IS13</accession>
<dbReference type="Pfam" id="PF16420">
    <property type="entry name" value="ATG7_N"/>
    <property type="match status" value="1"/>
</dbReference>
<comment type="subcellular location">
    <subcellularLocation>
        <location evidence="7">Cytoplasm</location>
    </subcellularLocation>
    <subcellularLocation>
        <location evidence="7">Preautophagosomal structure</location>
    </subcellularLocation>
</comment>
<dbReference type="InterPro" id="IPR045886">
    <property type="entry name" value="ThiF/MoeB/HesA"/>
</dbReference>
<dbReference type="Gene3D" id="3.40.50.720">
    <property type="entry name" value="NAD(P)-binding Rossmann-like Domain"/>
    <property type="match status" value="1"/>
</dbReference>
<evidence type="ECO:0000259" key="8">
    <source>
        <dbReference type="Pfam" id="PF00899"/>
    </source>
</evidence>
<keyword evidence="11" id="KW-1185">Reference proteome</keyword>
<keyword evidence="4 7" id="KW-0653">Protein transport</keyword>
<dbReference type="NCBIfam" id="TIGR01381">
    <property type="entry name" value="E1_like_apg7"/>
    <property type="match status" value="1"/>
</dbReference>
<comment type="subunit">
    <text evidence="7">Homodimer.</text>
</comment>
<dbReference type="Pfam" id="PF00899">
    <property type="entry name" value="ThiF"/>
    <property type="match status" value="1"/>
</dbReference>
<keyword evidence="5 7" id="KW-0072">Autophagy</keyword>
<dbReference type="Proteomes" id="UP001162131">
    <property type="component" value="Unassembled WGS sequence"/>
</dbReference>
<evidence type="ECO:0000256" key="5">
    <source>
        <dbReference type="ARBA" id="ARBA00023006"/>
    </source>
</evidence>
<dbReference type="GO" id="GO:0006995">
    <property type="term" value="P:cellular response to nitrogen starvation"/>
    <property type="evidence" value="ECO:0007669"/>
    <property type="project" value="TreeGrafter"/>
</dbReference>
<keyword evidence="3 7" id="KW-0813">Transport</keyword>
<dbReference type="InterPro" id="IPR032197">
    <property type="entry name" value="Atg7_N"/>
</dbReference>
<dbReference type="GO" id="GO:0000407">
    <property type="term" value="C:phagophore assembly site"/>
    <property type="evidence" value="ECO:0007669"/>
    <property type="project" value="UniProtKB-SubCell"/>
</dbReference>
<gene>
    <name evidence="10" type="ORF">BSTOLATCC_MIC9811</name>
</gene>
<dbReference type="GO" id="GO:0019779">
    <property type="term" value="F:Atg8 activating enzyme activity"/>
    <property type="evidence" value="ECO:0007669"/>
    <property type="project" value="TreeGrafter"/>
</dbReference>
<evidence type="ECO:0000313" key="11">
    <source>
        <dbReference type="Proteomes" id="UP001162131"/>
    </source>
</evidence>
<dbReference type="GO" id="GO:0034727">
    <property type="term" value="P:piecemeal microautophagy of the nucleus"/>
    <property type="evidence" value="ECO:0007669"/>
    <property type="project" value="TreeGrafter"/>
</dbReference>
<organism evidence="10 11">
    <name type="scientific">Blepharisma stoltei</name>
    <dbReference type="NCBI Taxonomy" id="1481888"/>
    <lineage>
        <taxon>Eukaryota</taxon>
        <taxon>Sar</taxon>
        <taxon>Alveolata</taxon>
        <taxon>Ciliophora</taxon>
        <taxon>Postciliodesmatophora</taxon>
        <taxon>Heterotrichea</taxon>
        <taxon>Heterotrichida</taxon>
        <taxon>Blepharismidae</taxon>
        <taxon>Blepharisma</taxon>
    </lineage>
</organism>
<comment type="similarity">
    <text evidence="1 7">Belongs to the ATG7 family.</text>
</comment>
<keyword evidence="7" id="KW-0833">Ubl conjugation pathway</keyword>
<dbReference type="PANTHER" id="PTHR10953">
    <property type="entry name" value="UBIQUITIN-ACTIVATING ENZYME E1"/>
    <property type="match status" value="1"/>
</dbReference>
<dbReference type="GO" id="GO:0015031">
    <property type="term" value="P:protein transport"/>
    <property type="evidence" value="ECO:0007669"/>
    <property type="project" value="UniProtKB-UniRule"/>
</dbReference>
<dbReference type="EMBL" id="CAJZBQ010000011">
    <property type="protein sequence ID" value="CAG9314010.1"/>
    <property type="molecule type" value="Genomic_DNA"/>
</dbReference>
<dbReference type="GO" id="GO:0000422">
    <property type="term" value="P:autophagy of mitochondrion"/>
    <property type="evidence" value="ECO:0007669"/>
    <property type="project" value="TreeGrafter"/>
</dbReference>
<evidence type="ECO:0000256" key="3">
    <source>
        <dbReference type="ARBA" id="ARBA00022448"/>
    </source>
</evidence>
<dbReference type="InterPro" id="IPR035985">
    <property type="entry name" value="Ubiquitin-activating_enz"/>
</dbReference>
<dbReference type="SUPFAM" id="SSF69572">
    <property type="entry name" value="Activating enzymes of the ubiquitin-like proteins"/>
    <property type="match status" value="1"/>
</dbReference>
<dbReference type="InterPro" id="IPR000594">
    <property type="entry name" value="ThiF_NAD_FAD-bd"/>
</dbReference>
<keyword evidence="7" id="KW-0963">Cytoplasm</keyword>
<dbReference type="InterPro" id="IPR006285">
    <property type="entry name" value="Atg7"/>
</dbReference>
<feature type="domain" description="Ubiquitin-like modifier-activating enzyme Atg7 N-terminal" evidence="9">
    <location>
        <begin position="5"/>
        <end position="281"/>
    </location>
</feature>
<reference evidence="10" key="1">
    <citation type="submission" date="2021-09" db="EMBL/GenBank/DDBJ databases">
        <authorList>
            <consortium name="AG Swart"/>
            <person name="Singh M."/>
            <person name="Singh A."/>
            <person name="Seah K."/>
            <person name="Emmerich C."/>
        </authorList>
    </citation>
    <scope>NUCLEOTIDE SEQUENCE</scope>
    <source>
        <strain evidence="10">ATCC30299</strain>
    </source>
</reference>
<dbReference type="InterPro" id="IPR042523">
    <property type="entry name" value="Atg7_N_2"/>
</dbReference>
<evidence type="ECO:0000313" key="10">
    <source>
        <dbReference type="EMBL" id="CAG9314010.1"/>
    </source>
</evidence>
<evidence type="ECO:0000256" key="4">
    <source>
        <dbReference type="ARBA" id="ARBA00022927"/>
    </source>
</evidence>
<sequence length="618" mass="68848">MANKLKFYNFTSAIDVGFWQVLAKKKLEEIKLQDDFIGIFGYYSPSQHQDLPPLFHVVPDSLIAIESNIPHGSIKANGYLKIFNTLEEFKNADREKLLAEAGKNVLTDGNQNAFILIVYADLKSYVFYYWIAFPMINFEPVEYSIHPLADHFDADKLKEALAAKLQRGENLSAFLGLKRNDEGYELLNGPSDIICFIDPAPKHDFPGAPLRNILSYISQSHSRSIDVVAIKDLISSNPNNFSLGNSQYYQITLPEINEVKFLGWELNAKGKLGPRVVDLRPQLDPLILAQSAVDLNLKLMRWRMLPELNLDIISEKSCLLLGSGTLGCQVSRNLMAWGVKKITFVDSGKVSHSNPVRQSLFDFEDARLAKLKAIAAADNLKRIYPGVDAEGIQLEIPMPGHSIAGKEAFVKEQFEKLEALIRSHDIVFLLTDTRESRWVPTLITTALDKTCISVGLGFDSFVVVRHGGTPFVENSERLGCYFCNDVVGPRNSTNDRTLDQMCTVTRPGLSFLASSFAVELLISLLHHPEVHKAPHNSETPLGILPHQLRGNFGGFSIMNYYGTAFSKCTGCGTTVVSEYLEKGFDFVANACNDPDFLEEICGLKSLDSLNEGDLIEID</sequence>
<dbReference type="AlphaFoldDB" id="A0AAU9IS13"/>
<dbReference type="GO" id="GO:0032446">
    <property type="term" value="P:protein modification by small protein conjugation"/>
    <property type="evidence" value="ECO:0007669"/>
    <property type="project" value="TreeGrafter"/>
</dbReference>
<evidence type="ECO:0000256" key="7">
    <source>
        <dbReference type="RuleBase" id="RU366022"/>
    </source>
</evidence>
<dbReference type="Gene3D" id="3.40.140.100">
    <property type="entry name" value="Ubiquitin-like modifier-activating enzyme ATG7 C-terminal domain"/>
    <property type="match status" value="1"/>
</dbReference>
<name>A0AAU9IS13_9CILI</name>
<evidence type="ECO:0000256" key="1">
    <source>
        <dbReference type="ARBA" id="ARBA00010931"/>
    </source>
</evidence>
<evidence type="ECO:0000256" key="2">
    <source>
        <dbReference type="ARBA" id="ARBA00017647"/>
    </source>
</evidence>
<proteinExistence type="inferred from homology"/>
<feature type="active site" description="Glycyl thioester intermediate" evidence="6">
    <location>
        <position position="502"/>
    </location>
</feature>
<dbReference type="GO" id="GO:0000045">
    <property type="term" value="P:autophagosome assembly"/>
    <property type="evidence" value="ECO:0007669"/>
    <property type="project" value="TreeGrafter"/>
</dbReference>
<dbReference type="Gene3D" id="3.40.140.70">
    <property type="entry name" value="Ubiquitin-like modifier-activating enzyme ATG7 N-terminal domain"/>
    <property type="match status" value="1"/>
</dbReference>
<evidence type="ECO:0000259" key="9">
    <source>
        <dbReference type="Pfam" id="PF16420"/>
    </source>
</evidence>
<dbReference type="FunFam" id="3.40.50.720:FF:000243">
    <property type="entry name" value="Ubiquitin-like modifier-activating enzyme ATG7"/>
    <property type="match status" value="1"/>
</dbReference>
<evidence type="ECO:0000256" key="6">
    <source>
        <dbReference type="PIRSR" id="PIRSR606285-1"/>
    </source>
</evidence>
<dbReference type="PANTHER" id="PTHR10953:SF3">
    <property type="entry name" value="UBIQUITIN-LIKE MODIFIER-ACTIVATING ENZYME ATG7"/>
    <property type="match status" value="1"/>
</dbReference>
<comment type="caution">
    <text evidence="10">The sequence shown here is derived from an EMBL/GenBank/DDBJ whole genome shotgun (WGS) entry which is preliminary data.</text>
</comment>
<dbReference type="InterPro" id="IPR042522">
    <property type="entry name" value="Atg7_N_1"/>
</dbReference>
<protein>
    <recommendedName>
        <fullName evidence="2 7">Ubiquitin-like modifier-activating enzyme ATG7</fullName>
    </recommendedName>
    <alternativeName>
        <fullName evidence="7">Autophagy-related protein 7</fullName>
    </alternativeName>
</protein>
<dbReference type="GO" id="GO:0019778">
    <property type="term" value="F:Atg12 activating enzyme activity"/>
    <property type="evidence" value="ECO:0007669"/>
    <property type="project" value="TreeGrafter"/>
</dbReference>